<dbReference type="Proteomes" id="UP000679247">
    <property type="component" value="Chromosome"/>
</dbReference>
<dbReference type="EMBL" id="CP071709">
    <property type="protein sequence ID" value="QVY61196.1"/>
    <property type="molecule type" value="Genomic_DNA"/>
</dbReference>
<dbReference type="SUPFAM" id="SSF57997">
    <property type="entry name" value="Tropomyosin"/>
    <property type="match status" value="1"/>
</dbReference>
<organism evidence="2 3">
    <name type="scientific">Cytobacillus gottheilii</name>
    <dbReference type="NCBI Taxonomy" id="859144"/>
    <lineage>
        <taxon>Bacteria</taxon>
        <taxon>Bacillati</taxon>
        <taxon>Bacillota</taxon>
        <taxon>Bacilli</taxon>
        <taxon>Bacillales</taxon>
        <taxon>Bacillaceae</taxon>
        <taxon>Cytobacillus</taxon>
    </lineage>
</organism>
<evidence type="ECO:0000313" key="2">
    <source>
        <dbReference type="EMBL" id="QVY61196.1"/>
    </source>
</evidence>
<evidence type="ECO:0000313" key="3">
    <source>
        <dbReference type="Proteomes" id="UP000679247"/>
    </source>
</evidence>
<dbReference type="RefSeq" id="WP_214476195.1">
    <property type="nucleotide sequence ID" value="NZ_CP071709.1"/>
</dbReference>
<keyword evidence="3" id="KW-1185">Reference proteome</keyword>
<evidence type="ECO:0000256" key="1">
    <source>
        <dbReference type="SAM" id="Coils"/>
    </source>
</evidence>
<feature type="coiled-coil region" evidence="1">
    <location>
        <begin position="39"/>
        <end position="80"/>
    </location>
</feature>
<name>A0ABX8FCL8_9BACI</name>
<keyword evidence="1" id="KW-0175">Coiled coil</keyword>
<protein>
    <recommendedName>
        <fullName evidence="4">t-SNARE coiled-coil homology domain-containing protein</fullName>
    </recommendedName>
</protein>
<gene>
    <name evidence="2" type="ORF">J1899_19895</name>
</gene>
<evidence type="ECO:0008006" key="4">
    <source>
        <dbReference type="Google" id="ProtNLM"/>
    </source>
</evidence>
<proteinExistence type="predicted"/>
<accession>A0ABX8FCL8</accession>
<dbReference type="Gene3D" id="3.90.20.10">
    <property type="match status" value="1"/>
</dbReference>
<sequence>MDQETMLKEILNALNLHSRKMDEKFEKVDARFEQVDARFEQMEARFNQVDARFDRIEERLDRVEKKMGGFRAEMSEMQETVDFISAKTVQHEKKLREFNRQ</sequence>
<reference evidence="2 3" key="1">
    <citation type="submission" date="2021-03" db="EMBL/GenBank/DDBJ databases">
        <title>The first data on the complete genome of the tetrodotoxin-producing bacterium.</title>
        <authorList>
            <person name="Melnikova D.I."/>
            <person name="Nijland R."/>
            <person name="Magarlamov T.Y."/>
        </authorList>
    </citation>
    <scope>NUCLEOTIDE SEQUENCE [LARGE SCALE GENOMIC DNA]</scope>
    <source>
        <strain evidence="2 3">1839</strain>
    </source>
</reference>